<feature type="region of interest" description="Disordered" evidence="14">
    <location>
        <begin position="900"/>
        <end position="924"/>
    </location>
</feature>
<keyword evidence="12 13" id="KW-1208">Phospholipid metabolism</keyword>
<dbReference type="Proteomes" id="UP000245884">
    <property type="component" value="Unassembled WGS sequence"/>
</dbReference>
<dbReference type="GO" id="GO:0006656">
    <property type="term" value="P:phosphatidylcholine biosynthetic process"/>
    <property type="evidence" value="ECO:0007669"/>
    <property type="project" value="UniProtKB-UniRule"/>
</dbReference>
<evidence type="ECO:0000256" key="6">
    <source>
        <dbReference type="ARBA" id="ARBA00022692"/>
    </source>
</evidence>
<feature type="compositionally biased region" description="Polar residues" evidence="14">
    <location>
        <begin position="35"/>
        <end position="45"/>
    </location>
</feature>
<evidence type="ECO:0000256" key="10">
    <source>
        <dbReference type="ARBA" id="ARBA00023136"/>
    </source>
</evidence>
<dbReference type="GeneID" id="37028893"/>
<dbReference type="EC" id="2.1.1.17" evidence="13"/>
<dbReference type="GO" id="GO:0032259">
    <property type="term" value="P:methylation"/>
    <property type="evidence" value="ECO:0007669"/>
    <property type="project" value="UniProtKB-KW"/>
</dbReference>
<evidence type="ECO:0000256" key="11">
    <source>
        <dbReference type="ARBA" id="ARBA00023209"/>
    </source>
</evidence>
<keyword evidence="3 13" id="KW-0489">Methyltransferase</keyword>
<keyword evidence="8 13" id="KW-1133">Transmembrane helix</keyword>
<feature type="transmembrane region" description="Helical" evidence="13">
    <location>
        <begin position="196"/>
        <end position="219"/>
    </location>
</feature>
<dbReference type="PANTHER" id="PTHR32138">
    <property type="entry name" value="PHOSPHATIDYLETHANOLAMINE N-METHYLTRANSFERASE"/>
    <property type="match status" value="1"/>
</dbReference>
<keyword evidence="9 13" id="KW-0443">Lipid metabolism</keyword>
<feature type="region of interest" description="Disordered" evidence="14">
    <location>
        <begin position="361"/>
        <end position="464"/>
    </location>
</feature>
<keyword evidence="11 13" id="KW-0594">Phospholipid biosynthesis</keyword>
<comment type="subcellular location">
    <subcellularLocation>
        <location evidence="1">Endomembrane system</location>
        <topology evidence="1">Multi-pass membrane protein</topology>
    </subcellularLocation>
    <subcellularLocation>
        <location evidence="13">Endoplasmic reticulum membrane</location>
        <topology evidence="13">Multi-pass membrane protein</topology>
    </subcellularLocation>
</comment>
<keyword evidence="2 13" id="KW-0444">Lipid biosynthesis</keyword>
<evidence type="ECO:0000256" key="5">
    <source>
        <dbReference type="ARBA" id="ARBA00022691"/>
    </source>
</evidence>
<dbReference type="PANTHER" id="PTHR32138:SF0">
    <property type="entry name" value="PHOSPHATIDYLETHANOLAMINE N-METHYLTRANSFERASE"/>
    <property type="match status" value="1"/>
</dbReference>
<keyword evidence="4 13" id="KW-0808">Transferase</keyword>
<comment type="caution">
    <text evidence="13">Lacks conserved residue(s) required for the propagation of feature annotation.</text>
</comment>
<feature type="compositionally biased region" description="Polar residues" evidence="14">
    <location>
        <begin position="444"/>
        <end position="459"/>
    </location>
</feature>
<feature type="compositionally biased region" description="Basic and acidic residues" evidence="14">
    <location>
        <begin position="909"/>
        <end position="919"/>
    </location>
</feature>
<accession>A0A316UKT1</accession>
<keyword evidence="6 13" id="KW-0812">Transmembrane</keyword>
<organism evidence="15 16">
    <name type="scientific">Jaminaea rosea</name>
    <dbReference type="NCBI Taxonomy" id="1569628"/>
    <lineage>
        <taxon>Eukaryota</taxon>
        <taxon>Fungi</taxon>
        <taxon>Dikarya</taxon>
        <taxon>Basidiomycota</taxon>
        <taxon>Ustilaginomycotina</taxon>
        <taxon>Exobasidiomycetes</taxon>
        <taxon>Microstromatales</taxon>
        <taxon>Microstromatales incertae sedis</taxon>
        <taxon>Jaminaea</taxon>
    </lineage>
</organism>
<feature type="region of interest" description="Disordered" evidence="14">
    <location>
        <begin position="1"/>
        <end position="72"/>
    </location>
</feature>
<evidence type="ECO:0000256" key="8">
    <source>
        <dbReference type="ARBA" id="ARBA00022989"/>
    </source>
</evidence>
<feature type="transmembrane region" description="Helical" evidence="13">
    <location>
        <begin position="296"/>
        <end position="317"/>
    </location>
</feature>
<dbReference type="InterPro" id="IPR007318">
    <property type="entry name" value="Phopholipid_MeTrfase"/>
</dbReference>
<feature type="region of interest" description="Disordered" evidence="14">
    <location>
        <begin position="1018"/>
        <end position="1049"/>
    </location>
</feature>
<feature type="transmembrane region" description="Helical" evidence="13">
    <location>
        <begin position="231"/>
        <end position="251"/>
    </location>
</feature>
<evidence type="ECO:0000256" key="7">
    <source>
        <dbReference type="ARBA" id="ARBA00022824"/>
    </source>
</evidence>
<keyword evidence="7 13" id="KW-0256">Endoplasmic reticulum</keyword>
<evidence type="ECO:0000256" key="12">
    <source>
        <dbReference type="ARBA" id="ARBA00023264"/>
    </source>
</evidence>
<comment type="catalytic activity">
    <reaction evidence="13">
        <text>a 1,2-diacyl-sn-glycero-3-phosphoethanolamine + S-adenosyl-L-methionine = a 1,2-diacyl-sn-glycero-3-phospho-N-methylethanolamine + S-adenosyl-L-homocysteine + H(+)</text>
        <dbReference type="Rhea" id="RHEA:11164"/>
        <dbReference type="ChEBI" id="CHEBI:15378"/>
        <dbReference type="ChEBI" id="CHEBI:57856"/>
        <dbReference type="ChEBI" id="CHEBI:59789"/>
        <dbReference type="ChEBI" id="CHEBI:64573"/>
        <dbReference type="ChEBI" id="CHEBI:64612"/>
        <dbReference type="EC" id="2.1.1.17"/>
    </reaction>
</comment>
<evidence type="ECO:0000256" key="13">
    <source>
        <dbReference type="RuleBase" id="RU361122"/>
    </source>
</evidence>
<evidence type="ECO:0000256" key="2">
    <source>
        <dbReference type="ARBA" id="ARBA00022516"/>
    </source>
</evidence>
<reference evidence="15 16" key="1">
    <citation type="journal article" date="2018" name="Mol. Biol. Evol.">
        <title>Broad Genomic Sampling Reveals a Smut Pathogenic Ancestry of the Fungal Clade Ustilaginomycotina.</title>
        <authorList>
            <person name="Kijpornyongpan T."/>
            <person name="Mondo S.J."/>
            <person name="Barry K."/>
            <person name="Sandor L."/>
            <person name="Lee J."/>
            <person name="Lipzen A."/>
            <person name="Pangilinan J."/>
            <person name="LaButti K."/>
            <person name="Hainaut M."/>
            <person name="Henrissat B."/>
            <person name="Grigoriev I.V."/>
            <person name="Spatafora J.W."/>
            <person name="Aime M.C."/>
        </authorList>
    </citation>
    <scope>NUCLEOTIDE SEQUENCE [LARGE SCALE GENOMIC DNA]</scope>
    <source>
        <strain evidence="15 16">MCA 5214</strain>
    </source>
</reference>
<proteinExistence type="inferred from homology"/>
<keyword evidence="10 13" id="KW-0472">Membrane</keyword>
<feature type="compositionally biased region" description="Low complexity" evidence="14">
    <location>
        <begin position="1104"/>
        <end position="1121"/>
    </location>
</feature>
<comment type="similarity">
    <text evidence="13">Belongs to the class VI-like SAM-binding methyltransferase superfamily. CHO2 family.</text>
</comment>
<dbReference type="Pfam" id="PF04191">
    <property type="entry name" value="PEMT"/>
    <property type="match status" value="2"/>
</dbReference>
<dbReference type="RefSeq" id="XP_025359593.1">
    <property type="nucleotide sequence ID" value="XM_025507070.1"/>
</dbReference>
<comment type="function">
    <text evidence="13">Catalyzes the first step of the methylation pathway of phosphatidylcholine biosynthesis, the SAM-dependent methylation of phosphatidylethanolamine (PE) to phosphatidylmonomethylethanolamine (PMME).</text>
</comment>
<evidence type="ECO:0000256" key="3">
    <source>
        <dbReference type="ARBA" id="ARBA00022603"/>
    </source>
</evidence>
<dbReference type="AlphaFoldDB" id="A0A316UKT1"/>
<evidence type="ECO:0000313" key="15">
    <source>
        <dbReference type="EMBL" id="PWN24981.1"/>
    </source>
</evidence>
<feature type="compositionally biased region" description="Low complexity" evidence="14">
    <location>
        <begin position="368"/>
        <end position="377"/>
    </location>
</feature>
<dbReference type="EMBL" id="KZ819678">
    <property type="protein sequence ID" value="PWN24981.1"/>
    <property type="molecule type" value="Genomic_DNA"/>
</dbReference>
<evidence type="ECO:0000256" key="14">
    <source>
        <dbReference type="SAM" id="MobiDB-lite"/>
    </source>
</evidence>
<dbReference type="GO" id="GO:0004608">
    <property type="term" value="F:phosphatidylethanolamine N-methyltransferase activity"/>
    <property type="evidence" value="ECO:0007669"/>
    <property type="project" value="UniProtKB-UniRule"/>
</dbReference>
<evidence type="ECO:0000313" key="16">
    <source>
        <dbReference type="Proteomes" id="UP000245884"/>
    </source>
</evidence>
<comment type="pathway">
    <text evidence="13">Phospholipid metabolism; phosphatidylcholine biosynthesis.</text>
</comment>
<feature type="region of interest" description="Disordered" evidence="14">
    <location>
        <begin position="1104"/>
        <end position="1127"/>
    </location>
</feature>
<dbReference type="PROSITE" id="PS51598">
    <property type="entry name" value="SAM_CHO2"/>
    <property type="match status" value="1"/>
</dbReference>
<evidence type="ECO:0000256" key="1">
    <source>
        <dbReference type="ARBA" id="ARBA00004127"/>
    </source>
</evidence>
<feature type="compositionally biased region" description="Low complexity" evidence="14">
    <location>
        <begin position="392"/>
        <end position="429"/>
    </location>
</feature>
<evidence type="ECO:0000256" key="4">
    <source>
        <dbReference type="ARBA" id="ARBA00022679"/>
    </source>
</evidence>
<dbReference type="GO" id="GO:0005789">
    <property type="term" value="C:endoplasmic reticulum membrane"/>
    <property type="evidence" value="ECO:0007669"/>
    <property type="project" value="UniProtKB-SubCell"/>
</dbReference>
<keyword evidence="16" id="KW-1185">Reference proteome</keyword>
<keyword evidence="5 13" id="KW-0949">S-adenosyl-L-methionine</keyword>
<protein>
    <recommendedName>
        <fullName evidence="13">Phosphatidylethanolamine N-methyltransferase</fullName>
        <shortName evidence="13">PEAMT</shortName>
        <ecNumber evidence="13">2.1.1.17</ecNumber>
    </recommendedName>
</protein>
<dbReference type="UniPathway" id="UPA00753"/>
<dbReference type="STRING" id="1569628.A0A316UKT1"/>
<gene>
    <name evidence="15" type="ORF">BDZ90DRAFT_234589</name>
</gene>
<dbReference type="InterPro" id="IPR016219">
    <property type="entry name" value="Phosphatid-EA_MeTrfase_fun"/>
</dbReference>
<evidence type="ECO:0000256" key="9">
    <source>
        <dbReference type="ARBA" id="ARBA00023098"/>
    </source>
</evidence>
<dbReference type="OrthoDB" id="4583at2759"/>
<name>A0A316UKT1_9BASI</name>
<sequence>MSASSPESLLRQRPSAMSHDSTATLKSPPVVSDSGRASTPDSNETVGEHDKKSGAAPSSPHPSSIGTTKDGHSFVVPHTPDMLTSIFDPREPKTPLDFITIGSLALQIILYFVLPRSLARPFFLLYFAFWRAAYNAGLGHILKQQSERNWITRTVKAKGWFDAKRQPKMYKWVRSHLETKMEKDYNFEACPLDYNVWIFFRSIVDIILLNDFVAYSLFAFSCTRLPEGHSVVLHVLRWVVGWALIFFNLWVKMDAHRVVKDYAWYWGDCFFRITKDLVFDGVYEIAPDPMYSLGYAGYYGLSLVSGSYAVLFASLAAHFSQYLFMAYFENPHIERTYGEKKPLAARVPLSEAPYNAASAHEAAGQFVPPSSTAATSSEEARSPRLNGSAARLSSFSSTGGTPSFGTDSSSTSLASDSEADLLSSSPAASVTDPSEIRRRLNAEASAQRQGQQPQSSSAHTYADGRASRRITNLHDLHHKLFRKDVVVYKNLDPLRGSDFLLIVAGLYAIVPLLVPSNLGPRSTLALYFLNALAWRLFHSGGLGLLLRAQSESKWMVRHFLKHYNYDDPSDAVFESFASFKTIYNASLVMVYTSFGLLCWRCYAPVGTDWTVGTDLLRHTLGALLVALHIWAANSSYKVLGPFGWFYGDFFIDEYPHQLYYTGIYRFLNNPERSMGGAAWFGLVLISGSKLALTLAVVSHLAHWLFLSCVENPHMRKLYGEAAVGRQGGVTKQLKNVAKRNAHLFEAAQRHPAVAEVRGTLEKVGKDATKTLDGLVKESGSRLEKMREEGRKVWLRGTDRLLIVRTGDDEQTRTIDRTQYSVSPVAPDAAGPSSSSAGSKARFHLGEPVTIAWSAAAGHAKRDWVGIYKVDRFGSPGSADREDNRLVTKISSHGAWINVGEEEEEDMEHDESKLPSKRTNEPASGKVVFRGKRLPWSVGTFEARYHHDGKQDVLARSPKFEIYVEDHIGRLDEAVEASSSSAASSSGALPSPTSNTLTYNTVYPTLARLVMAALESDTLRGPRSQTGRPRAPSTVGPPAETGRTSDADEDDFTIWEQDQAKRIARGIKVAFGVEFSTEVVVAEANVRRLAKDVVEAKRLLVGGSASGATSGAGTPHAAATGALSPVTA</sequence>